<dbReference type="PROSITE" id="PS50812">
    <property type="entry name" value="PWWP"/>
    <property type="match status" value="1"/>
</dbReference>
<dbReference type="AlphaFoldDB" id="A0A3B3YV65"/>
<feature type="region of interest" description="Disordered" evidence="1">
    <location>
        <begin position="79"/>
        <end position="232"/>
    </location>
</feature>
<reference evidence="3" key="1">
    <citation type="submission" date="2025-08" db="UniProtKB">
        <authorList>
            <consortium name="Ensembl"/>
        </authorList>
    </citation>
    <scope>IDENTIFICATION</scope>
</reference>
<dbReference type="InterPro" id="IPR000313">
    <property type="entry name" value="PWWP_dom"/>
</dbReference>
<reference evidence="3" key="2">
    <citation type="submission" date="2025-09" db="UniProtKB">
        <authorList>
            <consortium name="Ensembl"/>
        </authorList>
    </citation>
    <scope>IDENTIFICATION</scope>
</reference>
<dbReference type="Gene3D" id="2.30.30.140">
    <property type="match status" value="1"/>
</dbReference>
<keyword evidence="4" id="KW-1185">Reference proteome</keyword>
<name>A0A3B3YV65_9TELE</name>
<dbReference type="PANTHER" id="PTHR12550">
    <property type="entry name" value="HEPATOMA-DERIVED GROWTH FACTOR-RELATED"/>
    <property type="match status" value="1"/>
</dbReference>
<dbReference type="PANTHER" id="PTHR12550:SF41">
    <property type="entry name" value="HEPATOMA-DERIVED GROWTH FACTOR"/>
    <property type="match status" value="1"/>
</dbReference>
<evidence type="ECO:0000313" key="3">
    <source>
        <dbReference type="Ensembl" id="ENSPMEP00000030900.1"/>
    </source>
</evidence>
<proteinExistence type="predicted"/>
<feature type="compositionally biased region" description="Polar residues" evidence="1">
    <location>
        <begin position="219"/>
        <end position="232"/>
    </location>
</feature>
<sequence>MSGKLGNPLKAGDLVFAKMKGFPHWPARVNKQTTHPSKRVPVYFFGTHQMYVHPAANQLLPLCATLTRLWSFSLQRLRHAGERRSVRRQQAEVRQRRPHQGLREFKLLSREASRLAPEKPTDSKLEKETRAAGTTSSRSAPDKTTESKQVTEPAEQPAAPRTSSRSAPEKPTGPKPDQEAGDVATATRSRRSASGGSLAERSTEKKTPAQTKREVGIKNDSNLQRFWSIKAN</sequence>
<organism evidence="3 4">
    <name type="scientific">Poecilia mexicana</name>
    <dbReference type="NCBI Taxonomy" id="48701"/>
    <lineage>
        <taxon>Eukaryota</taxon>
        <taxon>Metazoa</taxon>
        <taxon>Chordata</taxon>
        <taxon>Craniata</taxon>
        <taxon>Vertebrata</taxon>
        <taxon>Euteleostomi</taxon>
        <taxon>Actinopterygii</taxon>
        <taxon>Neopterygii</taxon>
        <taxon>Teleostei</taxon>
        <taxon>Neoteleostei</taxon>
        <taxon>Acanthomorphata</taxon>
        <taxon>Ovalentaria</taxon>
        <taxon>Atherinomorphae</taxon>
        <taxon>Cyprinodontiformes</taxon>
        <taxon>Poeciliidae</taxon>
        <taxon>Poeciliinae</taxon>
        <taxon>Poecilia</taxon>
    </lineage>
</organism>
<dbReference type="SMART" id="SM00293">
    <property type="entry name" value="PWWP"/>
    <property type="match status" value="1"/>
</dbReference>
<feature type="compositionally biased region" description="Low complexity" evidence="1">
    <location>
        <begin position="184"/>
        <end position="200"/>
    </location>
</feature>
<feature type="compositionally biased region" description="Basic and acidic residues" evidence="1">
    <location>
        <begin position="79"/>
        <end position="130"/>
    </location>
</feature>
<dbReference type="Proteomes" id="UP000261480">
    <property type="component" value="Unplaced"/>
</dbReference>
<dbReference type="Ensembl" id="ENSPMET00000023365.1">
    <property type="protein sequence ID" value="ENSPMEP00000030900.1"/>
    <property type="gene ID" value="ENSPMEG00000017678.1"/>
</dbReference>
<protein>
    <recommendedName>
        <fullName evidence="2">PWWP domain-containing protein</fullName>
    </recommendedName>
</protein>
<dbReference type="Pfam" id="PF00855">
    <property type="entry name" value="PWWP"/>
    <property type="match status" value="1"/>
</dbReference>
<dbReference type="SUPFAM" id="SSF63748">
    <property type="entry name" value="Tudor/PWWP/MBT"/>
    <property type="match status" value="1"/>
</dbReference>
<accession>A0A3B3YV65</accession>
<evidence type="ECO:0000313" key="4">
    <source>
        <dbReference type="Proteomes" id="UP000261480"/>
    </source>
</evidence>
<evidence type="ECO:0000259" key="2">
    <source>
        <dbReference type="PROSITE" id="PS50812"/>
    </source>
</evidence>
<feature type="domain" description="PWWP" evidence="2">
    <location>
        <begin position="11"/>
        <end position="65"/>
    </location>
</feature>
<evidence type="ECO:0000256" key="1">
    <source>
        <dbReference type="SAM" id="MobiDB-lite"/>
    </source>
</evidence>
<feature type="compositionally biased region" description="Basic and acidic residues" evidence="1">
    <location>
        <begin position="201"/>
        <end position="217"/>
    </location>
</feature>